<sequence length="75" mass="8139">MPKDHIENARKTHAYLVAARRRMSNVIAANVDLGLSSIKDAKIAKRFYKLQMAVEAARAALNDEYAAAAGDPPAT</sequence>
<dbReference type="Proteomes" id="UP000742631">
    <property type="component" value="Unassembled WGS sequence"/>
</dbReference>
<reference evidence="1" key="1">
    <citation type="journal article" date="2021" name="PeerJ">
        <title>Extensive microbial diversity within the chicken gut microbiome revealed by metagenomics and culture.</title>
        <authorList>
            <person name="Gilroy R."/>
            <person name="Ravi A."/>
            <person name="Getino M."/>
            <person name="Pursley I."/>
            <person name="Horton D.L."/>
            <person name="Alikhan N.F."/>
            <person name="Baker D."/>
            <person name="Gharbi K."/>
            <person name="Hall N."/>
            <person name="Watson M."/>
            <person name="Adriaenssens E.M."/>
            <person name="Foster-Nyarko E."/>
            <person name="Jarju S."/>
            <person name="Secka A."/>
            <person name="Antonio M."/>
            <person name="Oren A."/>
            <person name="Chaudhuri R.R."/>
            <person name="La Ragione R."/>
            <person name="Hildebrand F."/>
            <person name="Pallen M.J."/>
        </authorList>
    </citation>
    <scope>NUCLEOTIDE SEQUENCE</scope>
    <source>
        <strain evidence="1">316</strain>
    </source>
</reference>
<dbReference type="AlphaFoldDB" id="A0A921DZA8"/>
<comment type="caution">
    <text evidence="1">The sequence shown here is derived from an EMBL/GenBank/DDBJ whole genome shotgun (WGS) entry which is preliminary data.</text>
</comment>
<gene>
    <name evidence="1" type="ORF">K8W01_01250</name>
</gene>
<organism evidence="1 2">
    <name type="scientific">Methylorubrum populi</name>
    <dbReference type="NCBI Taxonomy" id="223967"/>
    <lineage>
        <taxon>Bacteria</taxon>
        <taxon>Pseudomonadati</taxon>
        <taxon>Pseudomonadota</taxon>
        <taxon>Alphaproteobacteria</taxon>
        <taxon>Hyphomicrobiales</taxon>
        <taxon>Methylobacteriaceae</taxon>
        <taxon>Methylorubrum</taxon>
    </lineage>
</organism>
<evidence type="ECO:0000313" key="2">
    <source>
        <dbReference type="Proteomes" id="UP000742631"/>
    </source>
</evidence>
<evidence type="ECO:0000313" key="1">
    <source>
        <dbReference type="EMBL" id="HJE22274.1"/>
    </source>
</evidence>
<dbReference type="EMBL" id="DYYG01000005">
    <property type="protein sequence ID" value="HJE22274.1"/>
    <property type="molecule type" value="Genomic_DNA"/>
</dbReference>
<protein>
    <submittedName>
        <fullName evidence="1">Uncharacterized protein</fullName>
    </submittedName>
</protein>
<proteinExistence type="predicted"/>
<reference evidence="1" key="2">
    <citation type="submission" date="2021-09" db="EMBL/GenBank/DDBJ databases">
        <authorList>
            <person name="Gilroy R."/>
        </authorList>
    </citation>
    <scope>NUCLEOTIDE SEQUENCE</scope>
    <source>
        <strain evidence="1">316</strain>
    </source>
</reference>
<name>A0A921DZA8_9HYPH</name>
<accession>A0A921DZA8</accession>